<dbReference type="EMBL" id="KI546161">
    <property type="protein sequence ID" value="EST42394.1"/>
    <property type="molecule type" value="Genomic_DNA"/>
</dbReference>
<dbReference type="VEuPathDB" id="GiardiaDB:SS50377_28483"/>
<dbReference type="AlphaFoldDB" id="V6LNT1"/>
<evidence type="ECO:0000313" key="1">
    <source>
        <dbReference type="EMBL" id="EST42394.1"/>
    </source>
</evidence>
<proteinExistence type="predicted"/>
<gene>
    <name evidence="1" type="ORF">SS50377_18037</name>
    <name evidence="2" type="ORF">SS50377_28483</name>
</gene>
<dbReference type="EMBL" id="AUWU02000009">
    <property type="protein sequence ID" value="KAH0569531.1"/>
    <property type="molecule type" value="Genomic_DNA"/>
</dbReference>
<keyword evidence="3" id="KW-1185">Reference proteome</keyword>
<name>V6LNT1_9EUKA</name>
<evidence type="ECO:0000313" key="2">
    <source>
        <dbReference type="EMBL" id="KAH0569531.1"/>
    </source>
</evidence>
<evidence type="ECO:0000313" key="3">
    <source>
        <dbReference type="Proteomes" id="UP000018208"/>
    </source>
</evidence>
<protein>
    <submittedName>
        <fullName evidence="1">Uncharacterized protein</fullName>
    </submittedName>
</protein>
<reference evidence="2" key="2">
    <citation type="submission" date="2020-12" db="EMBL/GenBank/DDBJ databases">
        <title>New Spironucleus salmonicida genome in near-complete chromosomes.</title>
        <authorList>
            <person name="Xu F."/>
            <person name="Kurt Z."/>
            <person name="Jimenez-Gonzalez A."/>
            <person name="Astvaldsson A."/>
            <person name="Andersson J.O."/>
            <person name="Svard S.G."/>
        </authorList>
    </citation>
    <scope>NUCLEOTIDE SEQUENCE</scope>
    <source>
        <strain evidence="2">ATCC 50377</strain>
    </source>
</reference>
<sequence>MRLPCVLVSARCTERALEQGTGICRYTAKHLPKAHSARQHSGFGGSYHAQRCQQISALPRQPSMLLRIYARYPLKGLIELGNLLEVGLGRAAVVLLPVLTSGWLQPRYQLGSVLGIMKQVSNRTQCQVCLAKI</sequence>
<organism evidence="1">
    <name type="scientific">Spironucleus salmonicida</name>
    <dbReference type="NCBI Taxonomy" id="348837"/>
    <lineage>
        <taxon>Eukaryota</taxon>
        <taxon>Metamonada</taxon>
        <taxon>Diplomonadida</taxon>
        <taxon>Hexamitidae</taxon>
        <taxon>Hexamitinae</taxon>
        <taxon>Spironucleus</taxon>
    </lineage>
</organism>
<reference evidence="1 2" key="1">
    <citation type="journal article" date="2014" name="PLoS Genet.">
        <title>The Genome of Spironucleus salmonicida Highlights a Fish Pathogen Adapted to Fluctuating Environments.</title>
        <authorList>
            <person name="Xu F."/>
            <person name="Jerlstrom-Hultqvist J."/>
            <person name="Einarsson E."/>
            <person name="Astvaldsson A."/>
            <person name="Svard S.G."/>
            <person name="Andersson J.O."/>
        </authorList>
    </citation>
    <scope>NUCLEOTIDE SEQUENCE</scope>
    <source>
        <strain evidence="2">ATCC 50377</strain>
    </source>
</reference>
<dbReference type="Proteomes" id="UP000018208">
    <property type="component" value="Unassembled WGS sequence"/>
</dbReference>
<accession>V6LNT1</accession>